<evidence type="ECO:0000256" key="2">
    <source>
        <dbReference type="ARBA" id="ARBA00022679"/>
    </source>
</evidence>
<dbReference type="InterPro" id="IPR007848">
    <property type="entry name" value="Small_mtfrase_dom"/>
</dbReference>
<dbReference type="RefSeq" id="WP_122936921.1">
    <property type="nucleotide sequence ID" value="NZ_JBHSNT010000100.1"/>
</dbReference>
<evidence type="ECO:0000313" key="4">
    <source>
        <dbReference type="EMBL" id="RNB49336.1"/>
    </source>
</evidence>
<accession>A0A3M8ADN9</accession>
<name>A0A3M8ADN9_9MICO</name>
<proteinExistence type="predicted"/>
<evidence type="ECO:0000259" key="3">
    <source>
        <dbReference type="Pfam" id="PF05175"/>
    </source>
</evidence>
<dbReference type="GO" id="GO:0008757">
    <property type="term" value="F:S-adenosylmethionine-dependent methyltransferase activity"/>
    <property type="evidence" value="ECO:0007669"/>
    <property type="project" value="InterPro"/>
</dbReference>
<evidence type="ECO:0000313" key="5">
    <source>
        <dbReference type="Proteomes" id="UP000275048"/>
    </source>
</evidence>
<dbReference type="SUPFAM" id="SSF53335">
    <property type="entry name" value="S-adenosyl-L-methionine-dependent methyltransferases"/>
    <property type="match status" value="1"/>
</dbReference>
<dbReference type="OrthoDB" id="9764961at2"/>
<dbReference type="CDD" id="cd02440">
    <property type="entry name" value="AdoMet_MTases"/>
    <property type="match status" value="1"/>
</dbReference>
<dbReference type="PANTHER" id="PTHR47816">
    <property type="entry name" value="RIBOSOMAL RNA SMALL SUBUNIT METHYLTRANSFERASE C"/>
    <property type="match status" value="1"/>
</dbReference>
<reference evidence="4 5" key="1">
    <citation type="submission" date="2018-10" db="EMBL/GenBank/DDBJ databases">
        <title>Isolation, diversity and antibacterial activity of antinobacteria from the wheat rhizosphere soil.</title>
        <authorList>
            <person name="Sun T."/>
        </authorList>
    </citation>
    <scope>NUCLEOTIDE SEQUENCE [LARGE SCALE GENOMIC DNA]</scope>
    <source>
        <strain evidence="4 5">SJ-23</strain>
    </source>
</reference>
<sequence length="203" mass="21837">MPQEHYFSSKPASGDALRTIPVRLAGRTVEVLTAGGVFSPGHLDQGTRVLLDEVPAPPASGDLLDLGCGWGPIALTLALESPDATVWAVDVNERALDLVRRNAARLGLRNINAVRPEDVPPGVRFATVWSNPPIRIGKPELHAMLADWLPRLDDGATAWLVVQKNLGADSLQRWLAETLGDDADVERAATSKGFRVLTVTRAD</sequence>
<dbReference type="EMBL" id="RHHB01000016">
    <property type="protein sequence ID" value="RNB49336.1"/>
    <property type="molecule type" value="Genomic_DNA"/>
</dbReference>
<feature type="domain" description="Methyltransferase small" evidence="3">
    <location>
        <begin position="29"/>
        <end position="197"/>
    </location>
</feature>
<comment type="caution">
    <text evidence="4">The sequence shown here is derived from an EMBL/GenBank/DDBJ whole genome shotgun (WGS) entry which is preliminary data.</text>
</comment>
<keyword evidence="2 4" id="KW-0808">Transferase</keyword>
<dbReference type="InterPro" id="IPR046977">
    <property type="entry name" value="RsmC/RlmG"/>
</dbReference>
<keyword evidence="1 4" id="KW-0489">Methyltransferase</keyword>
<dbReference type="PANTHER" id="PTHR47816:SF4">
    <property type="entry name" value="RIBOSOMAL RNA SMALL SUBUNIT METHYLTRANSFERASE C"/>
    <property type="match status" value="1"/>
</dbReference>
<dbReference type="Pfam" id="PF05175">
    <property type="entry name" value="MTS"/>
    <property type="match status" value="1"/>
</dbReference>
<dbReference type="GO" id="GO:0032259">
    <property type="term" value="P:methylation"/>
    <property type="evidence" value="ECO:0007669"/>
    <property type="project" value="UniProtKB-KW"/>
</dbReference>
<dbReference type="Gene3D" id="3.40.50.150">
    <property type="entry name" value="Vaccinia Virus protein VP39"/>
    <property type="match status" value="1"/>
</dbReference>
<evidence type="ECO:0000256" key="1">
    <source>
        <dbReference type="ARBA" id="ARBA00022603"/>
    </source>
</evidence>
<protein>
    <submittedName>
        <fullName evidence="4">Methyltransferase domain-containing protein</fullName>
    </submittedName>
</protein>
<dbReference type="Proteomes" id="UP000275048">
    <property type="component" value="Unassembled WGS sequence"/>
</dbReference>
<organism evidence="4 5">
    <name type="scientific">Agromyces tardus</name>
    <dbReference type="NCBI Taxonomy" id="2583849"/>
    <lineage>
        <taxon>Bacteria</taxon>
        <taxon>Bacillati</taxon>
        <taxon>Actinomycetota</taxon>
        <taxon>Actinomycetes</taxon>
        <taxon>Micrococcales</taxon>
        <taxon>Microbacteriaceae</taxon>
        <taxon>Agromyces</taxon>
    </lineage>
</organism>
<keyword evidence="5" id="KW-1185">Reference proteome</keyword>
<gene>
    <name evidence="4" type="ORF">EDM22_10075</name>
</gene>
<dbReference type="AlphaFoldDB" id="A0A3M8ADN9"/>
<dbReference type="InterPro" id="IPR029063">
    <property type="entry name" value="SAM-dependent_MTases_sf"/>
</dbReference>